<feature type="compositionally biased region" description="Basic and acidic residues" evidence="1">
    <location>
        <begin position="500"/>
        <end position="509"/>
    </location>
</feature>
<reference evidence="2 3" key="1">
    <citation type="journal article" date="2016" name="BMC Genomics">
        <title>Comparative genomics reveals Cyclospora cayetanensis possesses coccidia-like metabolism and invasion components but unique surface antigens.</title>
        <authorList>
            <person name="Liu S."/>
            <person name="Wang L."/>
            <person name="Zheng H."/>
            <person name="Xu Z."/>
            <person name="Roellig D.M."/>
            <person name="Li N."/>
            <person name="Frace M.A."/>
            <person name="Tang K."/>
            <person name="Arrowood M.J."/>
            <person name="Moss D.M."/>
            <person name="Zhang L."/>
            <person name="Feng Y."/>
            <person name="Xiao L."/>
        </authorList>
    </citation>
    <scope>NUCLEOTIDE SEQUENCE [LARGE SCALE GENOMIC DNA]</scope>
    <source>
        <strain evidence="2 3">CHN_HEN01</strain>
    </source>
</reference>
<evidence type="ECO:0000256" key="1">
    <source>
        <dbReference type="SAM" id="MobiDB-lite"/>
    </source>
</evidence>
<proteinExistence type="predicted"/>
<evidence type="ECO:0000313" key="3">
    <source>
        <dbReference type="Proteomes" id="UP000095192"/>
    </source>
</evidence>
<feature type="compositionally biased region" description="Low complexity" evidence="1">
    <location>
        <begin position="1046"/>
        <end position="1055"/>
    </location>
</feature>
<dbReference type="AlphaFoldDB" id="A0A1D3D9L9"/>
<accession>A0A1D3D9L9</accession>
<feature type="region of interest" description="Disordered" evidence="1">
    <location>
        <begin position="432"/>
        <end position="509"/>
    </location>
</feature>
<organism evidence="2 3">
    <name type="scientific">Cyclospora cayetanensis</name>
    <dbReference type="NCBI Taxonomy" id="88456"/>
    <lineage>
        <taxon>Eukaryota</taxon>
        <taxon>Sar</taxon>
        <taxon>Alveolata</taxon>
        <taxon>Apicomplexa</taxon>
        <taxon>Conoidasida</taxon>
        <taxon>Coccidia</taxon>
        <taxon>Eucoccidiorida</taxon>
        <taxon>Eimeriorina</taxon>
        <taxon>Eimeriidae</taxon>
        <taxon>Cyclospora</taxon>
    </lineage>
</organism>
<feature type="region of interest" description="Disordered" evidence="1">
    <location>
        <begin position="918"/>
        <end position="964"/>
    </location>
</feature>
<feature type="region of interest" description="Disordered" evidence="1">
    <location>
        <begin position="1238"/>
        <end position="1257"/>
    </location>
</feature>
<feature type="region of interest" description="Disordered" evidence="1">
    <location>
        <begin position="743"/>
        <end position="765"/>
    </location>
</feature>
<gene>
    <name evidence="2" type="ORF">cyc_01177</name>
</gene>
<comment type="caution">
    <text evidence="2">The sequence shown here is derived from an EMBL/GenBank/DDBJ whole genome shotgun (WGS) entry which is preliminary data.</text>
</comment>
<feature type="region of interest" description="Disordered" evidence="1">
    <location>
        <begin position="62"/>
        <end position="129"/>
    </location>
</feature>
<dbReference type="Proteomes" id="UP000095192">
    <property type="component" value="Unassembled WGS sequence"/>
</dbReference>
<dbReference type="InParanoid" id="A0A1D3D9L9"/>
<dbReference type="VEuPathDB" id="ToxoDB:LOC34618235"/>
<feature type="compositionally biased region" description="Low complexity" evidence="1">
    <location>
        <begin position="460"/>
        <end position="474"/>
    </location>
</feature>
<dbReference type="VEuPathDB" id="ToxoDB:cyc_01177"/>
<feature type="compositionally biased region" description="Basic residues" evidence="1">
    <location>
        <begin position="753"/>
        <end position="765"/>
    </location>
</feature>
<sequence length="1257" mass="135292">MVDLPASPVSSRRQYEACCTSAVRQMTEALRMSGNILESARVRFASAAASPTPLQEISLMESSSLGGTAQGAPPRRHRSITPPENAAQGPPNSEGSWQPSAAAPLEAAPTAADQTSQHQAPGLVKRGDFQEEELRALRMRLGRRGGAQGAPSLTAAVRSQRDRQLECVAIVTTLQKAAEAAEGETQELPEYLTKPTSVQLGLKQDTEPLEQKRLQQLKEQLKKSITSEAQRAAAERRYVGRAVGIGEDIQARTRDRAHANFPDIRQAEGRAIGKPEFLEGWAEPLPASLSVSGSQKEPPCLVANAPHNVVASWLRTKPSKTQEDLLQAENGSAQTNSETSPQSFVELLCSLALEPMNLAPLSPDRTFPNVAKVDWGTEKKDTGGGRRMRFSSAIPPPKEGGEGSTEAPQIQVIREGKMGAIVKALEFENSVPPPVFHRKKKPSVEAAVQTAAPTDTQLPSKPARPSASSSTSDSSDAEAAEKSQLPVASHVSSSGSSGSEDEHATPEERTLKQWERALEVYVQQFYKPLVDIMQGLPQRFLPPLNPSASNELERFGARQLAGEGTDFLSALGRGKHASALLQEQLATNPFLFLLQEPYGWQAGTLKQEANIASLVLPALGGAAAEKTSQEAESTDKVLENTMTLLFGPDYCKYFGGTSDATPVLELSDALKAKLLSSFSQESMAFVSSRACWCCDWRVGGGGCTATHAALHFYRSGASKGVELLLDEEDEALLRMTSALFQDPRGGKQNVGSRKPRQSLRGRRRALRPLDVAAEEERLSPLEVRRRLGLKTRASLEDVSHARYADVMRPEVTVEEAAAAAASERRRKTRLRGQLAGLLRCAEQEVSLERGEGKTPQHLGVRIQAALGKMLETRNALAKAKHLKSRLAASDKLLAVQRTVGMIAAQQRTPTLTDAAEALQAHQEHVRLQQQKLSGKRKDGAKKQAAAEPQPAQQQSPKHRKQQKSIGRVLFKATEAASAVGSSAQKDTPQQLLVPCASTREASREKLQSPTFGSRQRDRRVDENTKPSKEEGVQRTRPALAKPTPKGASSAAAGASDITSKTDASLLPDIAQLCRTAGMGRPVSKGKSAAGVARAEAATSAATELLEQLPPASAALVSHRPFDWEEQPIPTLRPHRRLEEMAEQLLQAHGSPRQQQQHAHQNSAAAAAAAFAASSCFSWENEVIPTHKERGGAAGMRKEEHQAPRQQPSPPPPAELADLAGGAAPSEGKTTVHRFLRKGAGFAGGQYEKATGNLARLR</sequence>
<feature type="compositionally biased region" description="Low complexity" evidence="1">
    <location>
        <begin position="99"/>
        <end position="112"/>
    </location>
</feature>
<feature type="compositionally biased region" description="Low complexity" evidence="1">
    <location>
        <begin position="942"/>
        <end position="955"/>
    </location>
</feature>
<feature type="region of interest" description="Disordered" evidence="1">
    <location>
        <begin position="376"/>
        <end position="410"/>
    </location>
</feature>
<feature type="compositionally biased region" description="Basic and acidic residues" evidence="1">
    <location>
        <begin position="1189"/>
        <end position="1202"/>
    </location>
</feature>
<dbReference type="EMBL" id="JROU02000180">
    <property type="protein sequence ID" value="OEH80157.1"/>
    <property type="molecule type" value="Genomic_DNA"/>
</dbReference>
<protein>
    <submittedName>
        <fullName evidence="2">Uncharacterized protein</fullName>
    </submittedName>
</protein>
<keyword evidence="3" id="KW-1185">Reference proteome</keyword>
<feature type="region of interest" description="Disordered" evidence="1">
    <location>
        <begin position="1189"/>
        <end position="1228"/>
    </location>
</feature>
<feature type="compositionally biased region" description="Basic and acidic residues" evidence="1">
    <location>
        <begin position="1014"/>
        <end position="1033"/>
    </location>
</feature>
<name>A0A1D3D9L9_9EIME</name>
<evidence type="ECO:0000313" key="2">
    <source>
        <dbReference type="EMBL" id="OEH80157.1"/>
    </source>
</evidence>
<feature type="region of interest" description="Disordered" evidence="1">
    <location>
        <begin position="997"/>
        <end position="1057"/>
    </location>
</feature>
<feature type="compositionally biased region" description="Low complexity" evidence="1">
    <location>
        <begin position="1214"/>
        <end position="1224"/>
    </location>
</feature>